<feature type="domain" description="FAD-binding" evidence="7">
    <location>
        <begin position="76"/>
        <end position="302"/>
    </location>
</feature>
<sequence length="406" mass="45515">MHQSPAAMRLKTRVIIVGGGPVGLTTALALASADGKAQDPGSLGQPSKPRKQSRSQGPLRLGRSSSDPEQPIPPLLEALYHRFSDEAKARILTNKEVVAIEEEQDRVRVQCSDGTVEHGSMIIGADGVHSTVRKHIRKLVLEEDPAADVDAESSFLTTYRVLFGSAPKTDDFAEGYLYETHGSNGCTQCHVARQTVWFFVYEMLDKPTKSPPSYTQKDADECAARWADRHVTGKVRLKDIYARRYASGRTNIEEGTLKRWNWKQMVLVGDVVHKMSPNAGPGYDLGVRDVVFLVNSLCRLLESGSKIDTESLQAVFEDAQTQAMGFVKLVSALSAMSLRFCFWQTWYSWYLDHFVARLIDLDYYVNAYIIGRHVRRSPVLDWLPENHPRFGSMPCTYFPKVKTATR</sequence>
<evidence type="ECO:0000259" key="7">
    <source>
        <dbReference type="Pfam" id="PF01494"/>
    </source>
</evidence>
<evidence type="ECO:0000256" key="6">
    <source>
        <dbReference type="SAM" id="MobiDB-lite"/>
    </source>
</evidence>
<evidence type="ECO:0000256" key="1">
    <source>
        <dbReference type="ARBA" id="ARBA00001974"/>
    </source>
</evidence>
<organism evidence="8 9">
    <name type="scientific">Phialemonium thermophilum</name>
    <dbReference type="NCBI Taxonomy" id="223376"/>
    <lineage>
        <taxon>Eukaryota</taxon>
        <taxon>Fungi</taxon>
        <taxon>Dikarya</taxon>
        <taxon>Ascomycota</taxon>
        <taxon>Pezizomycotina</taxon>
        <taxon>Sordariomycetes</taxon>
        <taxon>Sordariomycetidae</taxon>
        <taxon>Cephalothecales</taxon>
        <taxon>Cephalothecaceae</taxon>
        <taxon>Phialemonium</taxon>
    </lineage>
</organism>
<dbReference type="InterPro" id="IPR050562">
    <property type="entry name" value="FAD_mOase_fung"/>
</dbReference>
<gene>
    <name evidence="8" type="ORF">VTK73DRAFT_9930</name>
</gene>
<keyword evidence="9" id="KW-1185">Reference proteome</keyword>
<name>A0ABR3VZD0_9PEZI</name>
<accession>A0ABR3VZD0</accession>
<dbReference type="Gene3D" id="3.50.50.60">
    <property type="entry name" value="FAD/NAD(P)-binding domain"/>
    <property type="match status" value="2"/>
</dbReference>
<dbReference type="EMBL" id="JAZHXJ010000883">
    <property type="protein sequence ID" value="KAL1849171.1"/>
    <property type="molecule type" value="Genomic_DNA"/>
</dbReference>
<dbReference type="InterPro" id="IPR036188">
    <property type="entry name" value="FAD/NAD-bd_sf"/>
</dbReference>
<keyword evidence="4" id="KW-0274">FAD</keyword>
<keyword evidence="5" id="KW-0560">Oxidoreductase</keyword>
<dbReference type="Proteomes" id="UP001586593">
    <property type="component" value="Unassembled WGS sequence"/>
</dbReference>
<comment type="cofactor">
    <cofactor evidence="1">
        <name>FAD</name>
        <dbReference type="ChEBI" id="CHEBI:57692"/>
    </cofactor>
</comment>
<dbReference type="PANTHER" id="PTHR47356">
    <property type="entry name" value="FAD-DEPENDENT MONOOXYGENASE ASQG-RELATED"/>
    <property type="match status" value="1"/>
</dbReference>
<dbReference type="Pfam" id="PF01494">
    <property type="entry name" value="FAD_binding_3"/>
    <property type="match status" value="1"/>
</dbReference>
<evidence type="ECO:0000256" key="2">
    <source>
        <dbReference type="ARBA" id="ARBA00007992"/>
    </source>
</evidence>
<evidence type="ECO:0000256" key="4">
    <source>
        <dbReference type="ARBA" id="ARBA00022827"/>
    </source>
</evidence>
<dbReference type="PANTHER" id="PTHR47356:SF2">
    <property type="entry name" value="FAD-BINDING DOMAIN-CONTAINING PROTEIN-RELATED"/>
    <property type="match status" value="1"/>
</dbReference>
<comment type="caution">
    <text evidence="8">The sequence shown here is derived from an EMBL/GenBank/DDBJ whole genome shotgun (WGS) entry which is preliminary data.</text>
</comment>
<evidence type="ECO:0000256" key="5">
    <source>
        <dbReference type="ARBA" id="ARBA00023002"/>
    </source>
</evidence>
<proteinExistence type="inferred from homology"/>
<feature type="region of interest" description="Disordered" evidence="6">
    <location>
        <begin position="33"/>
        <end position="73"/>
    </location>
</feature>
<dbReference type="InterPro" id="IPR002938">
    <property type="entry name" value="FAD-bd"/>
</dbReference>
<reference evidence="8 9" key="1">
    <citation type="journal article" date="2024" name="Commun. Biol.">
        <title>Comparative genomic analysis of thermophilic fungi reveals convergent evolutionary adaptations and gene losses.</title>
        <authorList>
            <person name="Steindorff A.S."/>
            <person name="Aguilar-Pontes M.V."/>
            <person name="Robinson A.J."/>
            <person name="Andreopoulos B."/>
            <person name="LaButti K."/>
            <person name="Kuo A."/>
            <person name="Mondo S."/>
            <person name="Riley R."/>
            <person name="Otillar R."/>
            <person name="Haridas S."/>
            <person name="Lipzen A."/>
            <person name="Grimwood J."/>
            <person name="Schmutz J."/>
            <person name="Clum A."/>
            <person name="Reid I.D."/>
            <person name="Moisan M.C."/>
            <person name="Butler G."/>
            <person name="Nguyen T.T.M."/>
            <person name="Dewar K."/>
            <person name="Conant G."/>
            <person name="Drula E."/>
            <person name="Henrissat B."/>
            <person name="Hansel C."/>
            <person name="Singer S."/>
            <person name="Hutchinson M.I."/>
            <person name="de Vries R.P."/>
            <person name="Natvig D.O."/>
            <person name="Powell A.J."/>
            <person name="Tsang A."/>
            <person name="Grigoriev I.V."/>
        </authorList>
    </citation>
    <scope>NUCLEOTIDE SEQUENCE [LARGE SCALE GENOMIC DNA]</scope>
    <source>
        <strain evidence="8 9">ATCC 24622</strain>
    </source>
</reference>
<evidence type="ECO:0000313" key="8">
    <source>
        <dbReference type="EMBL" id="KAL1849171.1"/>
    </source>
</evidence>
<keyword evidence="3" id="KW-0285">Flavoprotein</keyword>
<dbReference type="PRINTS" id="PR00420">
    <property type="entry name" value="RNGMNOXGNASE"/>
</dbReference>
<comment type="similarity">
    <text evidence="2">Belongs to the paxM FAD-dependent monooxygenase family.</text>
</comment>
<evidence type="ECO:0000313" key="9">
    <source>
        <dbReference type="Proteomes" id="UP001586593"/>
    </source>
</evidence>
<dbReference type="SUPFAM" id="SSF51905">
    <property type="entry name" value="FAD/NAD(P)-binding domain"/>
    <property type="match status" value="1"/>
</dbReference>
<evidence type="ECO:0000256" key="3">
    <source>
        <dbReference type="ARBA" id="ARBA00022630"/>
    </source>
</evidence>
<protein>
    <recommendedName>
        <fullName evidence="7">FAD-binding domain-containing protein</fullName>
    </recommendedName>
</protein>